<sequence>MKDRQPTKVLTNGAIRYGIYNSDGSLDHYEYMKRMDEPTVEGTPLNKANLLSDATAAKLWPNATTRPEDPTVNDALGKLSEGTAKVGDIAITARTDLSDAWLPCDGRTVLQEQYPELFSVLRSSAAPLPWTLKTASINPTAMWFLNGEWVAMSGNKLYTSADLETWTQRTSIPSGLTMVDAVLEYANGFYYTILDSGSVATTGIYRTSSLDTKFTLYASGSLPSTQTKGDRGLFITPNFLYIYAVGTKYTGYDGHDHEYISCSYVNPATQTIVAIEDIDGVFFYNQEQGRFYKLELSKTSNSLTTATAETLINPTWETVSTVSLATLSPSFNEPPGYTTHDLMSAYHCGTTIIAFFGLTEISIVAGTFTEYTGYMVYRYSTDNGTTWSNGKIISYESGKRGLPAYSGGKYKGGLLVTAGDVTATKNGTSAVNIIAISDPAAGQAYSDVLKDGIPDIALSLDGRAAYSSSNGIAYCDYSVSGKTIPIIGMSTRCKAYIKALEE</sequence>
<dbReference type="Gene3D" id="3.90.1340.10">
    <property type="entry name" value="Phage tail collar domain"/>
    <property type="match status" value="1"/>
</dbReference>
<dbReference type="InterPro" id="IPR037053">
    <property type="entry name" value="Phage_tail_collar_dom_sf"/>
</dbReference>
<dbReference type="CDD" id="cd15482">
    <property type="entry name" value="Sialidase_non-viral"/>
    <property type="match status" value="1"/>
</dbReference>
<evidence type="ECO:0000313" key="1">
    <source>
        <dbReference type="EMBL" id="DAE26207.1"/>
    </source>
</evidence>
<reference evidence="1" key="1">
    <citation type="journal article" date="2021" name="Proc. Natl. Acad. Sci. U.S.A.">
        <title>A Catalog of Tens of Thousands of Viruses from Human Metagenomes Reveals Hidden Associations with Chronic Diseases.</title>
        <authorList>
            <person name="Tisza M.J."/>
            <person name="Buck C.B."/>
        </authorList>
    </citation>
    <scope>NUCLEOTIDE SEQUENCE</scope>
    <source>
        <strain evidence="1">CtcMb1</strain>
    </source>
</reference>
<protein>
    <submittedName>
        <fullName evidence="1">LONG TAIL FIBER PROTEIN P37 PROTEIN, FIBER PROTEIN.2A</fullName>
    </submittedName>
</protein>
<dbReference type="EMBL" id="BK015811">
    <property type="protein sequence ID" value="DAE26207.1"/>
    <property type="molecule type" value="Genomic_DNA"/>
</dbReference>
<proteinExistence type="predicted"/>
<name>A0A8S5R409_9CAUD</name>
<organism evidence="1">
    <name type="scientific">Siphoviridae sp. ctcMb1</name>
    <dbReference type="NCBI Taxonomy" id="2827276"/>
    <lineage>
        <taxon>Viruses</taxon>
        <taxon>Duplodnaviria</taxon>
        <taxon>Heunggongvirae</taxon>
        <taxon>Uroviricota</taxon>
        <taxon>Caudoviricetes</taxon>
    </lineage>
</organism>
<accession>A0A8S5R409</accession>